<dbReference type="OrthoDB" id="1144359at2"/>
<organism evidence="1 2">
    <name type="scientific">Imtechella halotolerans K1</name>
    <dbReference type="NCBI Taxonomy" id="946077"/>
    <lineage>
        <taxon>Bacteria</taxon>
        <taxon>Pseudomonadati</taxon>
        <taxon>Bacteroidota</taxon>
        <taxon>Flavobacteriia</taxon>
        <taxon>Flavobacteriales</taxon>
        <taxon>Flavobacteriaceae</taxon>
        <taxon>Imtechella</taxon>
    </lineage>
</organism>
<dbReference type="eggNOG" id="ENOG5032YHX">
    <property type="taxonomic scope" value="Bacteria"/>
</dbReference>
<dbReference type="Proteomes" id="UP000005938">
    <property type="component" value="Unassembled WGS sequence"/>
</dbReference>
<reference evidence="1 2" key="1">
    <citation type="journal article" date="2012" name="J. Bacteriol.">
        <title>Genome Sequence of the Halotolerant Bacterium Imtechella halotolerans K1T.</title>
        <authorList>
            <person name="Kumar S."/>
            <person name="Vikram S."/>
            <person name="Subramanian S."/>
            <person name="Raghava G.P."/>
            <person name="Pinnaka A.K."/>
        </authorList>
    </citation>
    <scope>NUCLEOTIDE SEQUENCE [LARGE SCALE GENOMIC DNA]</scope>
    <source>
        <strain evidence="1 2">K1</strain>
    </source>
</reference>
<dbReference type="EMBL" id="AJJU01000005">
    <property type="protein sequence ID" value="EID75363.1"/>
    <property type="molecule type" value="Genomic_DNA"/>
</dbReference>
<comment type="caution">
    <text evidence="1">The sequence shown here is derived from an EMBL/GenBank/DDBJ whole genome shotgun (WGS) entry which is preliminary data.</text>
</comment>
<proteinExistence type="predicted"/>
<name>I0WG47_9FLAO</name>
<keyword evidence="2" id="KW-1185">Reference proteome</keyword>
<evidence type="ECO:0000313" key="2">
    <source>
        <dbReference type="Proteomes" id="UP000005938"/>
    </source>
</evidence>
<evidence type="ECO:0008006" key="3">
    <source>
        <dbReference type="Google" id="ProtNLM"/>
    </source>
</evidence>
<accession>I0WG47</accession>
<dbReference type="AlphaFoldDB" id="I0WG47"/>
<sequence length="128" mass="15201">MIITHNFDFGTFQFHEYYVVGVITEGISFNAFKNQLFLEACKAHFNDAPFGYISYRRHSYSVDPTIYLETEKLVNLKAIGIVYHTQAQKLSIEVEKMFWKRKFQDFDNIESAIDWIKKEIEEFTESSY</sequence>
<evidence type="ECO:0000313" key="1">
    <source>
        <dbReference type="EMBL" id="EID75363.1"/>
    </source>
</evidence>
<protein>
    <recommendedName>
        <fullName evidence="3">STAS/SEC14 domain-containing protein</fullName>
    </recommendedName>
</protein>
<dbReference type="RefSeq" id="WP_008238588.1">
    <property type="nucleotide sequence ID" value="NZ_AJJU01000005.1"/>
</dbReference>
<gene>
    <name evidence="1" type="ORF">W5A_06361</name>
</gene>
<dbReference type="STRING" id="946077.W5A_06361"/>